<organism evidence="2 3">
    <name type="scientific">Pedobacter fastidiosus</name>
    <dbReference type="NCBI Taxonomy" id="2765361"/>
    <lineage>
        <taxon>Bacteria</taxon>
        <taxon>Pseudomonadati</taxon>
        <taxon>Bacteroidota</taxon>
        <taxon>Sphingobacteriia</taxon>
        <taxon>Sphingobacteriales</taxon>
        <taxon>Sphingobacteriaceae</taxon>
        <taxon>Pedobacter</taxon>
    </lineage>
</organism>
<name>A0ABR7KWL3_9SPHI</name>
<evidence type="ECO:0000256" key="1">
    <source>
        <dbReference type="SAM" id="SignalP"/>
    </source>
</evidence>
<proteinExistence type="predicted"/>
<feature type="signal peptide" evidence="1">
    <location>
        <begin position="1"/>
        <end position="19"/>
    </location>
</feature>
<reference evidence="2 3" key="1">
    <citation type="submission" date="2020-08" db="EMBL/GenBank/DDBJ databases">
        <authorList>
            <person name="Sun Q."/>
            <person name="Inoue M."/>
        </authorList>
    </citation>
    <scope>NUCLEOTIDE SEQUENCE [LARGE SCALE GENOMIC DNA]</scope>
    <source>
        <strain evidence="2 3">CCM 8938</strain>
    </source>
</reference>
<accession>A0ABR7KWL3</accession>
<dbReference type="InterPro" id="IPR045950">
    <property type="entry name" value="DUF6370"/>
</dbReference>
<dbReference type="Pfam" id="PF19897">
    <property type="entry name" value="DUF6370"/>
    <property type="match status" value="1"/>
</dbReference>
<protein>
    <recommendedName>
        <fullName evidence="4">Glutaminyl-tRNA synthetase</fullName>
    </recommendedName>
</protein>
<dbReference type="Proteomes" id="UP000652755">
    <property type="component" value="Unassembled WGS sequence"/>
</dbReference>
<evidence type="ECO:0000313" key="2">
    <source>
        <dbReference type="EMBL" id="MBC6112512.1"/>
    </source>
</evidence>
<keyword evidence="1" id="KW-0732">Signal</keyword>
<comment type="caution">
    <text evidence="2">The sequence shown here is derived from an EMBL/GenBank/DDBJ whole genome shotgun (WGS) entry which is preliminary data.</text>
</comment>
<evidence type="ECO:0000313" key="3">
    <source>
        <dbReference type="Proteomes" id="UP000652755"/>
    </source>
</evidence>
<sequence length="113" mass="12265">MKNLIFALVLSIFAISANAQVAPKKAVTSKVITKQVVDVACGECQFKMKGKDCELAVKIDGKSYFVDGKNIDDFGDAHGEHGFCNAVSKAEVTGEIVNNRFKAKEIKLLSNKK</sequence>
<gene>
    <name evidence="2" type="ORF">H7U22_18980</name>
</gene>
<dbReference type="EMBL" id="JACRYL010000022">
    <property type="protein sequence ID" value="MBC6112512.1"/>
    <property type="molecule type" value="Genomic_DNA"/>
</dbReference>
<dbReference type="RefSeq" id="WP_187072933.1">
    <property type="nucleotide sequence ID" value="NZ_JACRYL010000022.1"/>
</dbReference>
<keyword evidence="3" id="KW-1185">Reference proteome</keyword>
<feature type="chain" id="PRO_5046777104" description="Glutaminyl-tRNA synthetase" evidence="1">
    <location>
        <begin position="20"/>
        <end position="113"/>
    </location>
</feature>
<evidence type="ECO:0008006" key="4">
    <source>
        <dbReference type="Google" id="ProtNLM"/>
    </source>
</evidence>